<protein>
    <recommendedName>
        <fullName evidence="14">Acyltransferase</fullName>
        <ecNumber evidence="14">2.3.1.-</ecNumber>
    </recommendedName>
</protein>
<evidence type="ECO:0000256" key="12">
    <source>
        <dbReference type="ARBA" id="ARBA00023136"/>
    </source>
</evidence>
<keyword evidence="16" id="KW-1185">Reference proteome</keyword>
<keyword evidence="13" id="KW-0012">Acyltransferase</keyword>
<dbReference type="EMBL" id="JBGBPQ010000005">
    <property type="protein sequence ID" value="KAL1523791.1"/>
    <property type="molecule type" value="Genomic_DNA"/>
</dbReference>
<comment type="subcellular location">
    <subcellularLocation>
        <location evidence="1 14">Endoplasmic reticulum membrane</location>
        <topology evidence="1 14">Multi-pass membrane protein</topology>
    </subcellularLocation>
</comment>
<dbReference type="GO" id="GO:0004144">
    <property type="term" value="F:diacylglycerol O-acyltransferase activity"/>
    <property type="evidence" value="ECO:0007669"/>
    <property type="project" value="TreeGrafter"/>
</dbReference>
<dbReference type="GO" id="GO:0019432">
    <property type="term" value="P:triglyceride biosynthetic process"/>
    <property type="evidence" value="ECO:0007669"/>
    <property type="project" value="TreeGrafter"/>
</dbReference>
<evidence type="ECO:0000256" key="7">
    <source>
        <dbReference type="ARBA" id="ARBA00022692"/>
    </source>
</evidence>
<keyword evidence="9 14" id="KW-0256">Endoplasmic reticulum</keyword>
<dbReference type="InterPro" id="IPR007130">
    <property type="entry name" value="DAGAT"/>
</dbReference>
<evidence type="ECO:0000256" key="4">
    <source>
        <dbReference type="ARBA" id="ARBA00005420"/>
    </source>
</evidence>
<comment type="pathway">
    <text evidence="2">Glycerolipid metabolism; triacylglycerol biosynthesis.</text>
</comment>
<evidence type="ECO:0000256" key="5">
    <source>
        <dbReference type="ARBA" id="ARBA00022516"/>
    </source>
</evidence>
<dbReference type="PANTHER" id="PTHR12317">
    <property type="entry name" value="DIACYLGLYCEROL O-ACYLTRANSFERASE"/>
    <property type="match status" value="1"/>
</dbReference>
<evidence type="ECO:0000256" key="11">
    <source>
        <dbReference type="ARBA" id="ARBA00023098"/>
    </source>
</evidence>
<dbReference type="AlphaFoldDB" id="A0AB34JPI4"/>
<comment type="pathway">
    <text evidence="3">Lipid metabolism.</text>
</comment>
<keyword evidence="12 14" id="KW-0472">Membrane</keyword>
<proteinExistence type="inferred from homology"/>
<evidence type="ECO:0000256" key="1">
    <source>
        <dbReference type="ARBA" id="ARBA00004477"/>
    </source>
</evidence>
<comment type="similarity">
    <text evidence="4 14">Belongs to the diacylglycerol acyltransferase family.</text>
</comment>
<evidence type="ECO:0000313" key="15">
    <source>
        <dbReference type="EMBL" id="KAL1523791.1"/>
    </source>
</evidence>
<dbReference type="EC" id="2.3.1.-" evidence="14"/>
<organism evidence="15 16">
    <name type="scientific">Prymnesium parvum</name>
    <name type="common">Toxic golden alga</name>
    <dbReference type="NCBI Taxonomy" id="97485"/>
    <lineage>
        <taxon>Eukaryota</taxon>
        <taxon>Haptista</taxon>
        <taxon>Haptophyta</taxon>
        <taxon>Prymnesiophyceae</taxon>
        <taxon>Prymnesiales</taxon>
        <taxon>Prymnesiaceae</taxon>
        <taxon>Prymnesium</taxon>
    </lineage>
</organism>
<dbReference type="Pfam" id="PF03982">
    <property type="entry name" value="DAGAT"/>
    <property type="match status" value="1"/>
</dbReference>
<evidence type="ECO:0000256" key="13">
    <source>
        <dbReference type="ARBA" id="ARBA00023315"/>
    </source>
</evidence>
<dbReference type="GO" id="GO:0006071">
    <property type="term" value="P:glycerol metabolic process"/>
    <property type="evidence" value="ECO:0007669"/>
    <property type="project" value="UniProtKB-KW"/>
</dbReference>
<dbReference type="GO" id="GO:0005789">
    <property type="term" value="C:endoplasmic reticulum membrane"/>
    <property type="evidence" value="ECO:0007669"/>
    <property type="project" value="UniProtKB-SubCell"/>
</dbReference>
<keyword evidence="8" id="KW-0319">Glycerol metabolism</keyword>
<keyword evidence="10 14" id="KW-1133">Transmembrane helix</keyword>
<sequence length="337" mass="37707">MLTHCHTIGAADDVFTRARGAVAFLCVWGLGEIVGPLSPLLLLCSIIALPWYITAALLVAMGYAFVVPEKSLYSPMWCRFVLYKAGWIKGGATLWLSDEVLSILDRVNDSVMVCYHPHGLIPCGFALNGALRGRAKLSDALPKWLPLDARCSGVQAPILFKIPILRHILLAFGCCEPATKEGMHRLMKGKTTFGIIPGGSEECSIHVTGEEHLYLKKRQGFIKYALQYGYMVVIAFNFGESDLYRSLSVMRRINLWLVKRFGFVLPVFAGCWFCPLLPRTDVELHTVLGKAIQFPRIDQPTSADIETWHAKYIQELRALYEAHKAQFGYAGRELQIE</sequence>
<keyword evidence="7 14" id="KW-0812">Transmembrane</keyword>
<evidence type="ECO:0000256" key="9">
    <source>
        <dbReference type="ARBA" id="ARBA00022824"/>
    </source>
</evidence>
<feature type="transmembrane region" description="Helical" evidence="14">
    <location>
        <begin position="40"/>
        <end position="66"/>
    </location>
</feature>
<comment type="caution">
    <text evidence="15">The sequence shown here is derived from an EMBL/GenBank/DDBJ whole genome shotgun (WGS) entry which is preliminary data.</text>
</comment>
<comment type="caution">
    <text evidence="14">Lacks conserved residue(s) required for the propagation of feature annotation.</text>
</comment>
<evidence type="ECO:0000256" key="10">
    <source>
        <dbReference type="ARBA" id="ARBA00022989"/>
    </source>
</evidence>
<evidence type="ECO:0000313" key="16">
    <source>
        <dbReference type="Proteomes" id="UP001515480"/>
    </source>
</evidence>
<reference evidence="15 16" key="1">
    <citation type="journal article" date="2024" name="Science">
        <title>Giant polyketide synthase enzymes in the biosynthesis of giant marine polyether toxins.</title>
        <authorList>
            <person name="Fallon T.R."/>
            <person name="Shende V.V."/>
            <person name="Wierzbicki I.H."/>
            <person name="Pendleton A.L."/>
            <person name="Watervoot N.F."/>
            <person name="Auber R.P."/>
            <person name="Gonzalez D.J."/>
            <person name="Wisecaver J.H."/>
            <person name="Moore B.S."/>
        </authorList>
    </citation>
    <scope>NUCLEOTIDE SEQUENCE [LARGE SCALE GENOMIC DNA]</scope>
    <source>
        <strain evidence="15 16">12B1</strain>
    </source>
</reference>
<evidence type="ECO:0000256" key="3">
    <source>
        <dbReference type="ARBA" id="ARBA00005189"/>
    </source>
</evidence>
<keyword evidence="6 14" id="KW-0808">Transferase</keyword>
<evidence type="ECO:0000256" key="2">
    <source>
        <dbReference type="ARBA" id="ARBA00004771"/>
    </source>
</evidence>
<evidence type="ECO:0000256" key="6">
    <source>
        <dbReference type="ARBA" id="ARBA00022679"/>
    </source>
</evidence>
<keyword evidence="11" id="KW-0443">Lipid metabolism</keyword>
<accession>A0AB34JPI4</accession>
<gene>
    <name evidence="15" type="ORF">AB1Y20_018714</name>
</gene>
<name>A0AB34JPI4_PRYPA</name>
<evidence type="ECO:0000256" key="8">
    <source>
        <dbReference type="ARBA" id="ARBA00022798"/>
    </source>
</evidence>
<keyword evidence="5" id="KW-0444">Lipid biosynthesis</keyword>
<evidence type="ECO:0000256" key="14">
    <source>
        <dbReference type="RuleBase" id="RU367023"/>
    </source>
</evidence>
<dbReference type="PANTHER" id="PTHR12317:SF0">
    <property type="entry name" value="ACYLTRANSFERASE"/>
    <property type="match status" value="1"/>
</dbReference>
<dbReference type="Proteomes" id="UP001515480">
    <property type="component" value="Unassembled WGS sequence"/>
</dbReference>